<dbReference type="Pfam" id="PF02687">
    <property type="entry name" value="FtsX"/>
    <property type="match status" value="1"/>
</dbReference>
<dbReference type="InterPro" id="IPR050250">
    <property type="entry name" value="Macrolide_Exporter_MacB"/>
</dbReference>
<sequence length="401" mass="42847">MTGFMAALVEAWQELRIHKLRVLLSLIGVAVAVCALTTVVALGNIAEQASIEAQERSSGRPALFSITMFNDSGETTADFQEVRLKIGDVMDRHGISYSSPAALTTVGARTPSGKQSIDMTIVDQPYADMHRVSATQGRWFTRADGELYGPAIVVDQKFLDAMGVERLDQARSVTLAGDRDVKATIVGVIDGDPYTEAPTGYILSDSYQRWFSSVESTVEPSWEMWVPLDNAEELGTSVQGELQKQMPGWSVDVSRQDYLTWGGDDGLGVIKTVLAGISVLVLLLGALSLLNVALVTIKQRVREIGIRRSFGATSGRVFFSVMMESVVATLAAGVAGVIASIAVVNSSLVRNFIGEGVVDLPPFPLWAAGVGLGTSLFVGALAGLLPALVAVRVKIIDAIRF</sequence>
<organism evidence="10 11">
    <name type="scientific">Saxibacter everestensis</name>
    <dbReference type="NCBI Taxonomy" id="2909229"/>
    <lineage>
        <taxon>Bacteria</taxon>
        <taxon>Bacillati</taxon>
        <taxon>Actinomycetota</taxon>
        <taxon>Actinomycetes</taxon>
        <taxon>Micrococcales</taxon>
        <taxon>Brevibacteriaceae</taxon>
        <taxon>Saxibacter</taxon>
    </lineage>
</organism>
<dbReference type="PANTHER" id="PTHR30572">
    <property type="entry name" value="MEMBRANE COMPONENT OF TRANSPORTER-RELATED"/>
    <property type="match status" value="1"/>
</dbReference>
<dbReference type="InterPro" id="IPR025857">
    <property type="entry name" value="MacB_PCD"/>
</dbReference>
<keyword evidence="3 7" id="KW-0812">Transmembrane</keyword>
<evidence type="ECO:0000256" key="4">
    <source>
        <dbReference type="ARBA" id="ARBA00022989"/>
    </source>
</evidence>
<evidence type="ECO:0000256" key="7">
    <source>
        <dbReference type="SAM" id="Phobius"/>
    </source>
</evidence>
<evidence type="ECO:0000313" key="11">
    <source>
        <dbReference type="Proteomes" id="UP001209083"/>
    </source>
</evidence>
<proteinExistence type="inferred from homology"/>
<evidence type="ECO:0000256" key="5">
    <source>
        <dbReference type="ARBA" id="ARBA00023136"/>
    </source>
</evidence>
<evidence type="ECO:0000256" key="3">
    <source>
        <dbReference type="ARBA" id="ARBA00022692"/>
    </source>
</evidence>
<protein>
    <submittedName>
        <fullName evidence="10">ABC transporter permease</fullName>
    </submittedName>
</protein>
<feature type="transmembrane region" description="Helical" evidence="7">
    <location>
        <begin position="22"/>
        <end position="46"/>
    </location>
</feature>
<comment type="similarity">
    <text evidence="6">Belongs to the ABC-4 integral membrane protein family.</text>
</comment>
<feature type="transmembrane region" description="Helical" evidence="7">
    <location>
        <begin position="273"/>
        <end position="297"/>
    </location>
</feature>
<dbReference type="InterPro" id="IPR003838">
    <property type="entry name" value="ABC3_permease_C"/>
</dbReference>
<evidence type="ECO:0000256" key="2">
    <source>
        <dbReference type="ARBA" id="ARBA00022475"/>
    </source>
</evidence>
<feature type="domain" description="ABC3 transporter permease C-terminal" evidence="8">
    <location>
        <begin position="277"/>
        <end position="392"/>
    </location>
</feature>
<dbReference type="RefSeq" id="WP_349638911.1">
    <property type="nucleotide sequence ID" value="NZ_CP090958.1"/>
</dbReference>
<evidence type="ECO:0000259" key="9">
    <source>
        <dbReference type="Pfam" id="PF12704"/>
    </source>
</evidence>
<feature type="transmembrane region" description="Helical" evidence="7">
    <location>
        <begin position="317"/>
        <end position="343"/>
    </location>
</feature>
<dbReference type="PANTHER" id="PTHR30572:SF4">
    <property type="entry name" value="ABC TRANSPORTER PERMEASE YTRF"/>
    <property type="match status" value="1"/>
</dbReference>
<keyword evidence="11" id="KW-1185">Reference proteome</keyword>
<dbReference type="EMBL" id="CP090958">
    <property type="protein sequence ID" value="WGW12113.1"/>
    <property type="molecule type" value="Genomic_DNA"/>
</dbReference>
<keyword evidence="2" id="KW-1003">Cell membrane</keyword>
<dbReference type="Pfam" id="PF12704">
    <property type="entry name" value="MacB_PCD"/>
    <property type="match status" value="1"/>
</dbReference>
<keyword evidence="4 7" id="KW-1133">Transmembrane helix</keyword>
<comment type="subcellular location">
    <subcellularLocation>
        <location evidence="1">Cell membrane</location>
        <topology evidence="1">Multi-pass membrane protein</topology>
    </subcellularLocation>
</comment>
<accession>A0ABY8QT11</accession>
<name>A0ABY8QT11_9MICO</name>
<feature type="transmembrane region" description="Helical" evidence="7">
    <location>
        <begin position="363"/>
        <end position="391"/>
    </location>
</feature>
<evidence type="ECO:0000313" key="10">
    <source>
        <dbReference type="EMBL" id="WGW12113.1"/>
    </source>
</evidence>
<reference evidence="10 11" key="1">
    <citation type="submission" date="2023-05" db="EMBL/GenBank/DDBJ databases">
        <title>Lithophilousrod everest ZFBP1038 complete genpme.</title>
        <authorList>
            <person name="Tian M."/>
        </authorList>
    </citation>
    <scope>NUCLEOTIDE SEQUENCE [LARGE SCALE GENOMIC DNA]</scope>
    <source>
        <strain evidence="10 11">ZFBP1038</strain>
    </source>
</reference>
<dbReference type="Proteomes" id="UP001209083">
    <property type="component" value="Chromosome"/>
</dbReference>
<evidence type="ECO:0000256" key="1">
    <source>
        <dbReference type="ARBA" id="ARBA00004651"/>
    </source>
</evidence>
<evidence type="ECO:0000259" key="8">
    <source>
        <dbReference type="Pfam" id="PF02687"/>
    </source>
</evidence>
<evidence type="ECO:0000256" key="6">
    <source>
        <dbReference type="ARBA" id="ARBA00038076"/>
    </source>
</evidence>
<gene>
    <name evidence="10" type="ORF">LWF01_18850</name>
</gene>
<feature type="domain" description="MacB-like periplasmic core" evidence="9">
    <location>
        <begin position="23"/>
        <end position="196"/>
    </location>
</feature>
<keyword evidence="5 7" id="KW-0472">Membrane</keyword>